<feature type="binding site" evidence="12">
    <location>
        <position position="113"/>
    </location>
    <ligand>
        <name>L-histidine</name>
        <dbReference type="ChEBI" id="CHEBI:57595"/>
    </ligand>
</feature>
<feature type="binding site" evidence="12">
    <location>
        <position position="259"/>
    </location>
    <ligand>
        <name>L-histidine</name>
        <dbReference type="ChEBI" id="CHEBI:57595"/>
    </ligand>
</feature>
<keyword evidence="6 11" id="KW-0547">Nucleotide-binding</keyword>
<proteinExistence type="inferred from homology"/>
<dbReference type="CDD" id="cd00773">
    <property type="entry name" value="HisRS-like_core"/>
    <property type="match status" value="1"/>
</dbReference>
<comment type="similarity">
    <text evidence="2 11">Belongs to the class-II aminoacyl-tRNA synthetase family.</text>
</comment>
<dbReference type="FunFam" id="3.30.930.10:FF:000005">
    <property type="entry name" value="Histidine--tRNA ligase"/>
    <property type="match status" value="1"/>
</dbReference>
<dbReference type="InterPro" id="IPR015807">
    <property type="entry name" value="His-tRNA-ligase"/>
</dbReference>
<feature type="binding site" evidence="12">
    <location>
        <begin position="83"/>
        <end position="85"/>
    </location>
    <ligand>
        <name>L-histidine</name>
        <dbReference type="ChEBI" id="CHEBI:57595"/>
    </ligand>
</feature>
<dbReference type="SUPFAM" id="SSF52954">
    <property type="entry name" value="Class II aaRS ABD-related"/>
    <property type="match status" value="1"/>
</dbReference>
<comment type="subunit">
    <text evidence="3 11">Homodimer.</text>
</comment>
<dbReference type="InterPro" id="IPR036621">
    <property type="entry name" value="Anticodon-bd_dom_sf"/>
</dbReference>
<dbReference type="Pfam" id="PF13393">
    <property type="entry name" value="tRNA-synt_His"/>
    <property type="match status" value="1"/>
</dbReference>
<accession>A0A9D1WCW1</accession>
<feature type="binding site" evidence="12">
    <location>
        <position position="131"/>
    </location>
    <ligand>
        <name>L-histidine</name>
        <dbReference type="ChEBI" id="CHEBI:57595"/>
    </ligand>
</feature>
<dbReference type="Gene3D" id="3.40.50.800">
    <property type="entry name" value="Anticodon-binding domain"/>
    <property type="match status" value="1"/>
</dbReference>
<name>A0A9D1WCW1_9GAMM</name>
<keyword evidence="4 11" id="KW-0963">Cytoplasm</keyword>
<dbReference type="InterPro" id="IPR045864">
    <property type="entry name" value="aa-tRNA-synth_II/BPL/LPL"/>
</dbReference>
<dbReference type="EMBL" id="DXEV01000099">
    <property type="protein sequence ID" value="HIX56851.1"/>
    <property type="molecule type" value="Genomic_DNA"/>
</dbReference>
<evidence type="ECO:0000256" key="3">
    <source>
        <dbReference type="ARBA" id="ARBA00011738"/>
    </source>
</evidence>
<dbReference type="InterPro" id="IPR004154">
    <property type="entry name" value="Anticodon-bd"/>
</dbReference>
<evidence type="ECO:0000313" key="15">
    <source>
        <dbReference type="Proteomes" id="UP000886829"/>
    </source>
</evidence>
<evidence type="ECO:0000256" key="11">
    <source>
        <dbReference type="HAMAP-Rule" id="MF_00127"/>
    </source>
</evidence>
<sequence length="440" mass="48892">MAQSIQAIRGMNDLLPADTSVWQQVEKVLRQTVSSYGYSEMRMPIVEQTNLFCRAIGEVTDVVEKEMYTFTDRSGDSLSLRPEGTAGCVRAALEHSLIYNQEQRLWYMGPMFRHERPQKGRYRQFHQLGVEVFGLNGPDIDAEIICLTRDLWEKLGIAGEVTLELNTLGNSEERKAYKESLVKYLEAHFDDLDEDSRRRTHTNPLRVLDSKDAKVQEILKGAPVLYDFLGAESKGHFEQLQHLLTSQGISFKLNPRLVRGLDYYNLTVFEWTTTALGAQGTVCGGGRYDGLVEQLGGKATPAVGFGLGLERLMLLLTTLGKIKSSSAVDIYVCGMGENIEAAQLKVCADLRRALPEYGVMNHCGGGNFKRLLKRADKVEAKVAVILGEEELKNGTLTIKDLRTTEQEVVPEDQAVTLIKRILERCDAADAAAADTAPAAQ</sequence>
<reference evidence="14" key="2">
    <citation type="submission" date="2021-04" db="EMBL/GenBank/DDBJ databases">
        <authorList>
            <person name="Gilroy R."/>
        </authorList>
    </citation>
    <scope>NUCLEOTIDE SEQUENCE</scope>
    <source>
        <strain evidence="14">USASDec5-558</strain>
    </source>
</reference>
<dbReference type="Gene3D" id="3.30.930.10">
    <property type="entry name" value="Bira Bifunctional Protein, Domain 2"/>
    <property type="match status" value="1"/>
</dbReference>
<comment type="catalytic activity">
    <reaction evidence="10 11">
        <text>tRNA(His) + L-histidine + ATP = L-histidyl-tRNA(His) + AMP + diphosphate + H(+)</text>
        <dbReference type="Rhea" id="RHEA:17313"/>
        <dbReference type="Rhea" id="RHEA-COMP:9665"/>
        <dbReference type="Rhea" id="RHEA-COMP:9689"/>
        <dbReference type="ChEBI" id="CHEBI:15378"/>
        <dbReference type="ChEBI" id="CHEBI:30616"/>
        <dbReference type="ChEBI" id="CHEBI:33019"/>
        <dbReference type="ChEBI" id="CHEBI:57595"/>
        <dbReference type="ChEBI" id="CHEBI:78442"/>
        <dbReference type="ChEBI" id="CHEBI:78527"/>
        <dbReference type="ChEBI" id="CHEBI:456215"/>
        <dbReference type="EC" id="6.1.1.21"/>
    </reaction>
</comment>
<dbReference type="CDD" id="cd00859">
    <property type="entry name" value="HisRS_anticodon"/>
    <property type="match status" value="1"/>
</dbReference>
<evidence type="ECO:0000256" key="10">
    <source>
        <dbReference type="ARBA" id="ARBA00047639"/>
    </source>
</evidence>
<dbReference type="Pfam" id="PF03129">
    <property type="entry name" value="HGTP_anticodon"/>
    <property type="match status" value="1"/>
</dbReference>
<dbReference type="GO" id="GO:0005524">
    <property type="term" value="F:ATP binding"/>
    <property type="evidence" value="ECO:0007669"/>
    <property type="project" value="UniProtKB-UniRule"/>
</dbReference>
<dbReference type="AlphaFoldDB" id="A0A9D1WCW1"/>
<evidence type="ECO:0000256" key="7">
    <source>
        <dbReference type="ARBA" id="ARBA00022840"/>
    </source>
</evidence>
<dbReference type="SUPFAM" id="SSF55681">
    <property type="entry name" value="Class II aaRS and biotin synthetases"/>
    <property type="match status" value="1"/>
</dbReference>
<evidence type="ECO:0000313" key="14">
    <source>
        <dbReference type="EMBL" id="HIX56851.1"/>
    </source>
</evidence>
<keyword evidence="8 11" id="KW-0648">Protein biosynthesis</keyword>
<reference evidence="14" key="1">
    <citation type="journal article" date="2021" name="PeerJ">
        <title>Extensive microbial diversity within the chicken gut microbiome revealed by metagenomics and culture.</title>
        <authorList>
            <person name="Gilroy R."/>
            <person name="Ravi A."/>
            <person name="Getino M."/>
            <person name="Pursley I."/>
            <person name="Horton D.L."/>
            <person name="Alikhan N.F."/>
            <person name="Baker D."/>
            <person name="Gharbi K."/>
            <person name="Hall N."/>
            <person name="Watson M."/>
            <person name="Adriaenssens E.M."/>
            <person name="Foster-Nyarko E."/>
            <person name="Jarju S."/>
            <person name="Secka A."/>
            <person name="Antonio M."/>
            <person name="Oren A."/>
            <person name="Chaudhuri R.R."/>
            <person name="La Ragione R."/>
            <person name="Hildebrand F."/>
            <person name="Pallen M.J."/>
        </authorList>
    </citation>
    <scope>NUCLEOTIDE SEQUENCE</scope>
    <source>
        <strain evidence="14">USASDec5-558</strain>
    </source>
</reference>
<evidence type="ECO:0000259" key="13">
    <source>
        <dbReference type="PROSITE" id="PS50862"/>
    </source>
</evidence>
<keyword evidence="7 11" id="KW-0067">ATP-binding</keyword>
<dbReference type="InterPro" id="IPR041715">
    <property type="entry name" value="HisRS-like_core"/>
</dbReference>
<dbReference type="PANTHER" id="PTHR43707">
    <property type="entry name" value="HISTIDYL-TRNA SYNTHETASE"/>
    <property type="match status" value="1"/>
</dbReference>
<protein>
    <recommendedName>
        <fullName evidence="11">Histidine--tRNA ligase</fullName>
        <ecNumber evidence="11">6.1.1.21</ecNumber>
    </recommendedName>
    <alternativeName>
        <fullName evidence="11">Histidyl-tRNA synthetase</fullName>
        <shortName evidence="11">HisRS</shortName>
    </alternativeName>
</protein>
<dbReference type="InterPro" id="IPR006195">
    <property type="entry name" value="aa-tRNA-synth_II"/>
</dbReference>
<dbReference type="EC" id="6.1.1.21" evidence="11"/>
<comment type="subcellular location">
    <subcellularLocation>
        <location evidence="1 11">Cytoplasm</location>
    </subcellularLocation>
</comment>
<dbReference type="PANTHER" id="PTHR43707:SF1">
    <property type="entry name" value="HISTIDINE--TRNA LIGASE, MITOCHONDRIAL-RELATED"/>
    <property type="match status" value="1"/>
</dbReference>
<dbReference type="Proteomes" id="UP000886829">
    <property type="component" value="Unassembled WGS sequence"/>
</dbReference>
<evidence type="ECO:0000256" key="6">
    <source>
        <dbReference type="ARBA" id="ARBA00022741"/>
    </source>
</evidence>
<keyword evidence="9 11" id="KW-0030">Aminoacyl-tRNA synthetase</keyword>
<evidence type="ECO:0000256" key="9">
    <source>
        <dbReference type="ARBA" id="ARBA00023146"/>
    </source>
</evidence>
<feature type="domain" description="Aminoacyl-transfer RNA synthetases class-II family profile" evidence="13">
    <location>
        <begin position="1"/>
        <end position="355"/>
    </location>
</feature>
<dbReference type="GO" id="GO:0004821">
    <property type="term" value="F:histidine-tRNA ligase activity"/>
    <property type="evidence" value="ECO:0007669"/>
    <property type="project" value="UniProtKB-UniRule"/>
</dbReference>
<dbReference type="NCBIfam" id="TIGR00442">
    <property type="entry name" value="hisS"/>
    <property type="match status" value="1"/>
</dbReference>
<dbReference type="HAMAP" id="MF_00127">
    <property type="entry name" value="His_tRNA_synth"/>
    <property type="match status" value="1"/>
</dbReference>
<organism evidence="14 15">
    <name type="scientific">Candidatus Anaerobiospirillum pullistercoris</name>
    <dbReference type="NCBI Taxonomy" id="2838452"/>
    <lineage>
        <taxon>Bacteria</taxon>
        <taxon>Pseudomonadati</taxon>
        <taxon>Pseudomonadota</taxon>
        <taxon>Gammaproteobacteria</taxon>
        <taxon>Aeromonadales</taxon>
        <taxon>Succinivibrionaceae</taxon>
        <taxon>Anaerobiospirillum</taxon>
    </lineage>
</organism>
<evidence type="ECO:0000256" key="2">
    <source>
        <dbReference type="ARBA" id="ARBA00008226"/>
    </source>
</evidence>
<dbReference type="InterPro" id="IPR004516">
    <property type="entry name" value="HisRS/HisZ"/>
</dbReference>
<dbReference type="PIRSF" id="PIRSF001549">
    <property type="entry name" value="His-tRNA_synth"/>
    <property type="match status" value="1"/>
</dbReference>
<dbReference type="GO" id="GO:0005737">
    <property type="term" value="C:cytoplasm"/>
    <property type="evidence" value="ECO:0007669"/>
    <property type="project" value="UniProtKB-SubCell"/>
</dbReference>
<comment type="caution">
    <text evidence="14">The sequence shown here is derived from an EMBL/GenBank/DDBJ whole genome shotgun (WGS) entry which is preliminary data.</text>
</comment>
<evidence type="ECO:0000256" key="1">
    <source>
        <dbReference type="ARBA" id="ARBA00004496"/>
    </source>
</evidence>
<dbReference type="PROSITE" id="PS50862">
    <property type="entry name" value="AA_TRNA_LIGASE_II"/>
    <property type="match status" value="1"/>
</dbReference>
<feature type="binding site" evidence="12">
    <location>
        <position position="127"/>
    </location>
    <ligand>
        <name>L-histidine</name>
        <dbReference type="ChEBI" id="CHEBI:57595"/>
    </ligand>
</feature>
<evidence type="ECO:0000256" key="5">
    <source>
        <dbReference type="ARBA" id="ARBA00022598"/>
    </source>
</evidence>
<evidence type="ECO:0000256" key="8">
    <source>
        <dbReference type="ARBA" id="ARBA00022917"/>
    </source>
</evidence>
<dbReference type="GO" id="GO:0006427">
    <property type="term" value="P:histidyl-tRNA aminoacylation"/>
    <property type="evidence" value="ECO:0007669"/>
    <property type="project" value="UniProtKB-UniRule"/>
</dbReference>
<evidence type="ECO:0000256" key="12">
    <source>
        <dbReference type="PIRSR" id="PIRSR001549-1"/>
    </source>
</evidence>
<keyword evidence="5 11" id="KW-0436">Ligase</keyword>
<gene>
    <name evidence="11 14" type="primary">hisS</name>
    <name evidence="14" type="ORF">H9850_05210</name>
</gene>
<dbReference type="InterPro" id="IPR033656">
    <property type="entry name" value="HisRS_anticodon"/>
</dbReference>
<feature type="binding site" evidence="12">
    <location>
        <begin position="263"/>
        <end position="264"/>
    </location>
    <ligand>
        <name>L-histidine</name>
        <dbReference type="ChEBI" id="CHEBI:57595"/>
    </ligand>
</feature>
<evidence type="ECO:0000256" key="4">
    <source>
        <dbReference type="ARBA" id="ARBA00022490"/>
    </source>
</evidence>